<reference evidence="5 6" key="1">
    <citation type="submission" date="2012-06" db="EMBL/GenBank/DDBJ databases">
        <title>Complete sequence of chromosome of Mycobacterium chubuense NBB4.</title>
        <authorList>
            <consortium name="US DOE Joint Genome Institute"/>
            <person name="Lucas S."/>
            <person name="Han J."/>
            <person name="Lapidus A."/>
            <person name="Cheng J.-F."/>
            <person name="Goodwin L."/>
            <person name="Pitluck S."/>
            <person name="Peters L."/>
            <person name="Mikhailova N."/>
            <person name="Teshima H."/>
            <person name="Detter J.C."/>
            <person name="Han C."/>
            <person name="Tapia R."/>
            <person name="Land M."/>
            <person name="Hauser L."/>
            <person name="Kyrpides N."/>
            <person name="Ivanova N."/>
            <person name="Pagani I."/>
            <person name="Mattes T."/>
            <person name="Holmes A."/>
            <person name="Rutledge P."/>
            <person name="Paulsen I."/>
            <person name="Coleman N."/>
            <person name="Woyke T."/>
        </authorList>
    </citation>
    <scope>NUCLEOTIDE SEQUENCE [LARGE SCALE GENOMIC DNA]</scope>
    <source>
        <strain evidence="5 6">NBB4</strain>
    </source>
</reference>
<feature type="transmembrane region" description="Helical" evidence="4">
    <location>
        <begin position="121"/>
        <end position="142"/>
    </location>
</feature>
<dbReference type="Proteomes" id="UP000006057">
    <property type="component" value="Chromosome"/>
</dbReference>
<sequence length="478" mass="51290">MPPTPPPPPEPLPQLPAPDFHQFRHGVSLLAGWLPLTVEIVSVAVLVAVVGWRTRRWRLVWVPVSAVVGVVLALAARTYMNSEGLASDPAPLSLWVWTAVFGAAIAVAVFGWRGARWWRRILSIVAVPLTLSTAALSLNHWVGYYPSVQSAWGALTAGPLPDEVDASALPSLRNTDPSTGKVVKTDIPDDASGFKHRSEYVYLPPAWFAGDTPPHLPVIMMIAGEFNTPADWMRSGNALPIIDSYAKTHGGQAPIFAFVDVGGSFNNDTECVNGPRGDAADHLTEDVRPYLVSTFDAQADAADWAVVGWSMGGTCAIDLTVMHPDLFTTFEDIAGDHGPTAGTKDQTISRLYGGDAALYDTFDPRTVMTRHGPYTGVAGWFEDTVTPADAGRLMRNAGAHRPQSAAPSGFGGNDDIRDSDETGAAEDLCATAGTVGISCTVHKIISFHSWQFAERAFSDALPWLAERIHTPGSAEEHH</sequence>
<dbReference type="InterPro" id="IPR050583">
    <property type="entry name" value="Mycobacterial_A85_antigen"/>
</dbReference>
<organism evidence="5 6">
    <name type="scientific">Mycolicibacterium chubuense (strain NBB4)</name>
    <name type="common">Mycobacterium chubuense</name>
    <dbReference type="NCBI Taxonomy" id="710421"/>
    <lineage>
        <taxon>Bacteria</taxon>
        <taxon>Bacillati</taxon>
        <taxon>Actinomycetota</taxon>
        <taxon>Actinomycetes</taxon>
        <taxon>Mycobacteriales</taxon>
        <taxon>Mycobacteriaceae</taxon>
        <taxon>Mycolicibacterium</taxon>
    </lineage>
</organism>
<dbReference type="EMBL" id="CP003053">
    <property type="protein sequence ID" value="AFM16439.1"/>
    <property type="molecule type" value="Genomic_DNA"/>
</dbReference>
<keyword evidence="2" id="KW-0964">Secreted</keyword>
<dbReference type="HOGENOM" id="CLU_037947_1_0_11"/>
<feature type="transmembrane region" description="Helical" evidence="4">
    <location>
        <begin position="59"/>
        <end position="80"/>
    </location>
</feature>
<dbReference type="OrthoDB" id="3723842at2"/>
<dbReference type="SUPFAM" id="SSF53474">
    <property type="entry name" value="alpha/beta-Hydrolases"/>
    <property type="match status" value="1"/>
</dbReference>
<name>I4BGN2_MYCCN</name>
<keyword evidence="6" id="KW-1185">Reference proteome</keyword>
<keyword evidence="4" id="KW-0812">Transmembrane</keyword>
<dbReference type="Gene3D" id="3.40.50.1820">
    <property type="entry name" value="alpha/beta hydrolase"/>
    <property type="match status" value="1"/>
</dbReference>
<dbReference type="AlphaFoldDB" id="I4BGN2"/>
<evidence type="ECO:0000256" key="2">
    <source>
        <dbReference type="ARBA" id="ARBA00022525"/>
    </source>
</evidence>
<evidence type="ECO:0000313" key="5">
    <source>
        <dbReference type="EMBL" id="AFM16439.1"/>
    </source>
</evidence>
<keyword evidence="4" id="KW-0472">Membrane</keyword>
<evidence type="ECO:0000256" key="1">
    <source>
        <dbReference type="ARBA" id="ARBA00004613"/>
    </source>
</evidence>
<dbReference type="Pfam" id="PF00756">
    <property type="entry name" value="Esterase"/>
    <property type="match status" value="1"/>
</dbReference>
<dbReference type="KEGG" id="mcb:Mycch_1642"/>
<feature type="transmembrane region" description="Helical" evidence="4">
    <location>
        <begin position="92"/>
        <end position="112"/>
    </location>
</feature>
<evidence type="ECO:0000256" key="4">
    <source>
        <dbReference type="SAM" id="Phobius"/>
    </source>
</evidence>
<dbReference type="PATRIC" id="fig|710421.3.peg.1647"/>
<proteinExistence type="predicted"/>
<feature type="region of interest" description="Disordered" evidence="3">
    <location>
        <begin position="400"/>
        <end position="419"/>
    </location>
</feature>
<gene>
    <name evidence="5" type="ordered locus">Mycch_1642</name>
</gene>
<dbReference type="GO" id="GO:0016747">
    <property type="term" value="F:acyltransferase activity, transferring groups other than amino-acyl groups"/>
    <property type="evidence" value="ECO:0007669"/>
    <property type="project" value="TreeGrafter"/>
</dbReference>
<dbReference type="PANTHER" id="PTHR48098">
    <property type="entry name" value="ENTEROCHELIN ESTERASE-RELATED"/>
    <property type="match status" value="1"/>
</dbReference>
<keyword evidence="4" id="KW-1133">Transmembrane helix</keyword>
<dbReference type="PANTHER" id="PTHR48098:SF1">
    <property type="entry name" value="DIACYLGLYCEROL ACYLTRANSFERASE_MYCOLYLTRANSFERASE AG85A"/>
    <property type="match status" value="1"/>
</dbReference>
<comment type="subcellular location">
    <subcellularLocation>
        <location evidence="1">Secreted</location>
    </subcellularLocation>
</comment>
<dbReference type="GO" id="GO:0005576">
    <property type="term" value="C:extracellular region"/>
    <property type="evidence" value="ECO:0007669"/>
    <property type="project" value="UniProtKB-SubCell"/>
</dbReference>
<dbReference type="eggNOG" id="COG0627">
    <property type="taxonomic scope" value="Bacteria"/>
</dbReference>
<dbReference type="STRING" id="710421.Mycch_1642"/>
<evidence type="ECO:0000256" key="3">
    <source>
        <dbReference type="SAM" id="MobiDB-lite"/>
    </source>
</evidence>
<feature type="transmembrane region" description="Helical" evidence="4">
    <location>
        <begin position="30"/>
        <end position="52"/>
    </location>
</feature>
<accession>I4BGN2</accession>
<dbReference type="InterPro" id="IPR029058">
    <property type="entry name" value="AB_hydrolase_fold"/>
</dbReference>
<evidence type="ECO:0000313" key="6">
    <source>
        <dbReference type="Proteomes" id="UP000006057"/>
    </source>
</evidence>
<dbReference type="RefSeq" id="WP_014814920.1">
    <property type="nucleotide sequence ID" value="NC_018027.1"/>
</dbReference>
<dbReference type="InterPro" id="IPR000801">
    <property type="entry name" value="Esterase-like"/>
</dbReference>
<protein>
    <submittedName>
        <fullName evidence="5">Putative esterase</fullName>
    </submittedName>
</protein>